<dbReference type="Proteomes" id="UP000000763">
    <property type="component" value="Chromosome 10"/>
</dbReference>
<name>A0A5S6RC80_ORYSJ</name>
<reference evidence="2" key="1">
    <citation type="journal article" date="2005" name="Nature">
        <title>The map-based sequence of the rice genome.</title>
        <authorList>
            <consortium name="International rice genome sequencing project (IRGSP)"/>
            <person name="Matsumoto T."/>
            <person name="Wu J."/>
            <person name="Kanamori H."/>
            <person name="Katayose Y."/>
            <person name="Fujisawa M."/>
            <person name="Namiki N."/>
            <person name="Mizuno H."/>
            <person name="Yamamoto K."/>
            <person name="Antonio B.A."/>
            <person name="Baba T."/>
            <person name="Sakata K."/>
            <person name="Nagamura Y."/>
            <person name="Aoki H."/>
            <person name="Arikawa K."/>
            <person name="Arita K."/>
            <person name="Bito T."/>
            <person name="Chiden Y."/>
            <person name="Fujitsuka N."/>
            <person name="Fukunaka R."/>
            <person name="Hamada M."/>
            <person name="Harada C."/>
            <person name="Hayashi A."/>
            <person name="Hijishita S."/>
            <person name="Honda M."/>
            <person name="Hosokawa S."/>
            <person name="Ichikawa Y."/>
            <person name="Idonuma A."/>
            <person name="Iijima M."/>
            <person name="Ikeda M."/>
            <person name="Ikeno M."/>
            <person name="Ito K."/>
            <person name="Ito S."/>
            <person name="Ito T."/>
            <person name="Ito Y."/>
            <person name="Ito Y."/>
            <person name="Iwabuchi A."/>
            <person name="Kamiya K."/>
            <person name="Karasawa W."/>
            <person name="Kurita K."/>
            <person name="Katagiri S."/>
            <person name="Kikuta A."/>
            <person name="Kobayashi H."/>
            <person name="Kobayashi N."/>
            <person name="Machita K."/>
            <person name="Maehara T."/>
            <person name="Masukawa M."/>
            <person name="Mizubayashi T."/>
            <person name="Mukai Y."/>
            <person name="Nagasaki H."/>
            <person name="Nagata Y."/>
            <person name="Naito S."/>
            <person name="Nakashima M."/>
            <person name="Nakama Y."/>
            <person name="Nakamichi Y."/>
            <person name="Nakamura M."/>
            <person name="Meguro A."/>
            <person name="Negishi M."/>
            <person name="Ohta I."/>
            <person name="Ohta T."/>
            <person name="Okamoto M."/>
            <person name="Ono N."/>
            <person name="Saji S."/>
            <person name="Sakaguchi M."/>
            <person name="Sakai K."/>
            <person name="Shibata M."/>
            <person name="Shimokawa T."/>
            <person name="Song J."/>
            <person name="Takazaki Y."/>
            <person name="Terasawa K."/>
            <person name="Tsugane M."/>
            <person name="Tsuji K."/>
            <person name="Ueda S."/>
            <person name="Waki K."/>
            <person name="Yamagata H."/>
            <person name="Yamamoto M."/>
            <person name="Yamamoto S."/>
            <person name="Yamane H."/>
            <person name="Yoshiki S."/>
            <person name="Yoshihara R."/>
            <person name="Yukawa K."/>
            <person name="Zhong H."/>
            <person name="Yano M."/>
            <person name="Yuan Q."/>
            <person name="Ouyang S."/>
            <person name="Liu J."/>
            <person name="Jones K.M."/>
            <person name="Gansberger K."/>
            <person name="Moffat K."/>
            <person name="Hill J."/>
            <person name="Bera J."/>
            <person name="Fadrosh D."/>
            <person name="Jin S."/>
            <person name="Johri S."/>
            <person name="Kim M."/>
            <person name="Overton L."/>
            <person name="Reardon M."/>
            <person name="Tsitrin T."/>
            <person name="Vuong H."/>
            <person name="Weaver B."/>
            <person name="Ciecko A."/>
            <person name="Tallon L."/>
            <person name="Jackson J."/>
            <person name="Pai G."/>
            <person name="Aken S.V."/>
            <person name="Utterback T."/>
            <person name="Reidmuller S."/>
            <person name="Feldblyum T."/>
            <person name="Hsiao J."/>
            <person name="Zismann V."/>
            <person name="Iobst S."/>
            <person name="de Vazeille A.R."/>
            <person name="Buell C.R."/>
            <person name="Ying K."/>
            <person name="Li Y."/>
            <person name="Lu T."/>
            <person name="Huang Y."/>
            <person name="Zhao Q."/>
            <person name="Feng Q."/>
            <person name="Zhang L."/>
            <person name="Zhu J."/>
            <person name="Weng Q."/>
            <person name="Mu J."/>
            <person name="Lu Y."/>
            <person name="Fan D."/>
            <person name="Liu Y."/>
            <person name="Guan J."/>
            <person name="Zhang Y."/>
            <person name="Yu S."/>
            <person name="Liu X."/>
            <person name="Zhang Y."/>
            <person name="Hong G."/>
            <person name="Han B."/>
            <person name="Choisne N."/>
            <person name="Demange N."/>
            <person name="Orjeda G."/>
            <person name="Samain S."/>
            <person name="Cattolico L."/>
            <person name="Pelletier E."/>
            <person name="Couloux A."/>
            <person name="Segurens B."/>
            <person name="Wincker P."/>
            <person name="D'Hont A."/>
            <person name="Scarpelli C."/>
            <person name="Weissenbach J."/>
            <person name="Salanoubat M."/>
            <person name="Quetier F."/>
            <person name="Yu Y."/>
            <person name="Kim H.R."/>
            <person name="Rambo T."/>
            <person name="Currie J."/>
            <person name="Collura K."/>
            <person name="Luo M."/>
            <person name="Yang T."/>
            <person name="Ammiraju J.S.S."/>
            <person name="Engler F."/>
            <person name="Soderlund C."/>
            <person name="Wing R.A."/>
            <person name="Palmer L.E."/>
            <person name="de la Bastide M."/>
            <person name="Spiegel L."/>
            <person name="Nascimento L."/>
            <person name="Zutavern T."/>
            <person name="O'Shaughnessy A."/>
            <person name="Dike S."/>
            <person name="Dedhia N."/>
            <person name="Preston R."/>
            <person name="Balija V."/>
            <person name="McCombie W.R."/>
            <person name="Chow T."/>
            <person name="Chen H."/>
            <person name="Chung M."/>
            <person name="Chen C."/>
            <person name="Shaw J."/>
            <person name="Wu H."/>
            <person name="Hsiao K."/>
            <person name="Chao Y."/>
            <person name="Chu M."/>
            <person name="Cheng C."/>
            <person name="Hour A."/>
            <person name="Lee P."/>
            <person name="Lin S."/>
            <person name="Lin Y."/>
            <person name="Liou J."/>
            <person name="Liu S."/>
            <person name="Hsing Y."/>
            <person name="Raghuvanshi S."/>
            <person name="Mohanty A."/>
            <person name="Bharti A.K."/>
            <person name="Gaur A."/>
            <person name="Gupta V."/>
            <person name="Kumar D."/>
            <person name="Ravi V."/>
            <person name="Vij S."/>
            <person name="Kapur A."/>
            <person name="Khurana P."/>
            <person name="Khurana P."/>
            <person name="Khurana J.P."/>
            <person name="Tyagi A.K."/>
            <person name="Gaikwad K."/>
            <person name="Singh A."/>
            <person name="Dalal V."/>
            <person name="Srivastava S."/>
            <person name="Dixit A."/>
            <person name="Pal A.K."/>
            <person name="Ghazi I.A."/>
            <person name="Yadav M."/>
            <person name="Pandit A."/>
            <person name="Bhargava A."/>
            <person name="Sureshbabu K."/>
            <person name="Batra K."/>
            <person name="Sharma T.R."/>
            <person name="Mohapatra T."/>
            <person name="Singh N.K."/>
            <person name="Messing J."/>
            <person name="Nelson A.B."/>
            <person name="Fuks G."/>
            <person name="Kavchok S."/>
            <person name="Keizer G."/>
            <person name="Linton E."/>
            <person name="Llaca V."/>
            <person name="Song R."/>
            <person name="Tanyolac B."/>
            <person name="Young S."/>
            <person name="Ho-Il K."/>
            <person name="Hahn J.H."/>
            <person name="Sangsakoo G."/>
            <person name="Vanavichit A."/>
            <person name="de Mattos Luiz.A.T."/>
            <person name="Zimmer P.D."/>
            <person name="Malone G."/>
            <person name="Dellagostin O."/>
            <person name="de Oliveira A.C."/>
            <person name="Bevan M."/>
            <person name="Bancroft I."/>
            <person name="Minx P."/>
            <person name="Cordum H."/>
            <person name="Wilson R."/>
            <person name="Cheng Z."/>
            <person name="Jin W."/>
            <person name="Jiang J."/>
            <person name="Leong S.A."/>
            <person name="Iwama H."/>
            <person name="Gojobori T."/>
            <person name="Itoh T."/>
            <person name="Niimura Y."/>
            <person name="Fujii Y."/>
            <person name="Habara T."/>
            <person name="Sakai H."/>
            <person name="Sato Y."/>
            <person name="Wilson G."/>
            <person name="Kumar K."/>
            <person name="McCouch S."/>
            <person name="Juretic N."/>
            <person name="Hoen D."/>
            <person name="Wright S."/>
            <person name="Bruskiewich R."/>
            <person name="Bureau T."/>
            <person name="Miyao A."/>
            <person name="Hirochika H."/>
            <person name="Nishikawa T."/>
            <person name="Kadowaki K."/>
            <person name="Sugiura M."/>
            <person name="Burr B."/>
            <person name="Sasaki T."/>
        </authorList>
    </citation>
    <scope>NUCLEOTIDE SEQUENCE [LARGE SCALE GENOMIC DNA]</scope>
    <source>
        <strain evidence="2">cv. Nipponbare</strain>
    </source>
</reference>
<sequence>MDQVRSSIVRLRFIWEKEEKQDDSTVIIKTQHMVIPGIIISISGREEAVMIANATFFNNKKSQLNFWVSFPNSTGYEQERSVPFSEVVLEDEFFCTFTLKPIEGGFIKPIQFEIQPVKRMDEVHSFVFPREEYITPTSYPNGFITRMVKHFLKSQRRQIFGVEGVFHNCKMHEYGYLGSPVFNFRGDLVAITYLDKGQLQAWTVKSLLSGILRRKTRTLVSNGEHC</sequence>
<dbReference type="EMBL" id="AC078948">
    <property type="protein sequence ID" value="AAL31030.1"/>
    <property type="molecule type" value="Genomic_DNA"/>
</dbReference>
<accession>A0A5S6RC80</accession>
<evidence type="ECO:0000313" key="1">
    <source>
        <dbReference type="EMBL" id="AAL31030.1"/>
    </source>
</evidence>
<dbReference type="AlphaFoldDB" id="A0A5S6RC80"/>
<evidence type="ECO:0000313" key="2">
    <source>
        <dbReference type="Proteomes" id="UP000000763"/>
    </source>
</evidence>
<reference evidence="2" key="2">
    <citation type="journal article" date="2008" name="Nucleic Acids Res.">
        <title>The rice annotation project database (RAP-DB): 2008 update.</title>
        <authorList>
            <consortium name="The rice annotation project (RAP)"/>
        </authorList>
    </citation>
    <scope>GENOME REANNOTATION</scope>
    <source>
        <strain evidence="2">cv. Nipponbare</strain>
    </source>
</reference>
<organism evidence="1 2">
    <name type="scientific">Oryza sativa subsp. japonica</name>
    <name type="common">Rice</name>
    <dbReference type="NCBI Taxonomy" id="39947"/>
    <lineage>
        <taxon>Eukaryota</taxon>
        <taxon>Viridiplantae</taxon>
        <taxon>Streptophyta</taxon>
        <taxon>Embryophyta</taxon>
        <taxon>Tracheophyta</taxon>
        <taxon>Spermatophyta</taxon>
        <taxon>Magnoliopsida</taxon>
        <taxon>Liliopsida</taxon>
        <taxon>Poales</taxon>
        <taxon>Poaceae</taxon>
        <taxon>BOP clade</taxon>
        <taxon>Oryzoideae</taxon>
        <taxon>Oryzeae</taxon>
        <taxon>Oryzinae</taxon>
        <taxon>Oryza</taxon>
        <taxon>Oryza sativa</taxon>
    </lineage>
</organism>
<protein>
    <submittedName>
        <fullName evidence="1">Uncharacterized protein</fullName>
    </submittedName>
</protein>
<gene>
    <name evidence="1" type="ORF">OSJNBa0001K12.6</name>
</gene>
<proteinExistence type="predicted"/>